<protein>
    <submittedName>
        <fullName evidence="1">Uncharacterized protein</fullName>
    </submittedName>
</protein>
<comment type="caution">
    <text evidence="1">The sequence shown here is derived from an EMBL/GenBank/DDBJ whole genome shotgun (WGS) entry which is preliminary data.</text>
</comment>
<gene>
    <name evidence="1" type="ORF">QM089_22810</name>
</gene>
<evidence type="ECO:0000313" key="1">
    <source>
        <dbReference type="EMBL" id="MDV5393027.1"/>
    </source>
</evidence>
<name>A0AAE4Q250_9GAMM</name>
<reference evidence="1" key="1">
    <citation type="submission" date="2023-05" db="EMBL/GenBank/DDBJ databases">
        <title>Colonisation of extended spectrum b-lactamase- and carbapenemase-producing bacteria on hospital surfaces from low- and middle-income countries.</title>
        <authorList>
            <person name="Nieto-Rosado M."/>
            <person name="Sands K."/>
            <person name="Iregbu K."/>
            <person name="Zahra R."/>
            <person name="Mazarati J.B."/>
            <person name="Mehtar S."/>
            <person name="Barnards-Group B."/>
            <person name="Walsh T.R."/>
        </authorList>
    </citation>
    <scope>NUCLEOTIDE SEQUENCE</scope>
    <source>
        <strain evidence="1">PP-E493</strain>
    </source>
</reference>
<evidence type="ECO:0000313" key="2">
    <source>
        <dbReference type="Proteomes" id="UP001187859"/>
    </source>
</evidence>
<dbReference type="RefSeq" id="WP_317521538.1">
    <property type="nucleotide sequence ID" value="NZ_JASGOQ010000002.1"/>
</dbReference>
<accession>A0AAE4Q250</accession>
<dbReference type="Proteomes" id="UP001187859">
    <property type="component" value="Unassembled WGS sequence"/>
</dbReference>
<dbReference type="AlphaFoldDB" id="A0AAE4Q250"/>
<dbReference type="EMBL" id="JASGOQ010000002">
    <property type="protein sequence ID" value="MDV5393027.1"/>
    <property type="molecule type" value="Genomic_DNA"/>
</dbReference>
<proteinExistence type="predicted"/>
<organism evidence="1 2">
    <name type="scientific">Shewanella xiamenensis</name>
    <dbReference type="NCBI Taxonomy" id="332186"/>
    <lineage>
        <taxon>Bacteria</taxon>
        <taxon>Pseudomonadati</taxon>
        <taxon>Pseudomonadota</taxon>
        <taxon>Gammaproteobacteria</taxon>
        <taxon>Alteromonadales</taxon>
        <taxon>Shewanellaceae</taxon>
        <taxon>Shewanella</taxon>
    </lineage>
</organism>
<sequence length="142" mass="15987">MKINLRELNVLQPAPLSDAVLVNLTELALERGWVIDKGQITYETVPYDLIVGHEQGMIPAVSWGNLLNGHHTSMGHYLGIIEDSPNFFSDQFWPKAGISLAKLEGKYYLVGGKHRVTINYFLRHFNCGRVISLILSNKSHTK</sequence>